<dbReference type="InterPro" id="IPR011042">
    <property type="entry name" value="6-blade_b-propeller_TolB-like"/>
</dbReference>
<protein>
    <submittedName>
        <fullName evidence="3">Glucose / Sorbosone dehydrogenase</fullName>
    </submittedName>
</protein>
<dbReference type="AlphaFoldDB" id="A0A165T6F1"/>
<feature type="chain" id="PRO_5007866863" evidence="1">
    <location>
        <begin position="27"/>
        <end position="413"/>
    </location>
</feature>
<dbReference type="PATRIC" id="fig|989403.3.peg.4849"/>
<evidence type="ECO:0000259" key="2">
    <source>
        <dbReference type="Pfam" id="PF07995"/>
    </source>
</evidence>
<dbReference type="Gene3D" id="2.120.10.30">
    <property type="entry name" value="TolB, C-terminal domain"/>
    <property type="match status" value="1"/>
</dbReference>
<accession>A0A165T6F1</accession>
<dbReference type="Pfam" id="PF07995">
    <property type="entry name" value="GSDH"/>
    <property type="match status" value="1"/>
</dbReference>
<dbReference type="PANTHER" id="PTHR19328:SF40">
    <property type="entry name" value="BLL0591 PROTEIN"/>
    <property type="match status" value="1"/>
</dbReference>
<dbReference type="PROSITE" id="PS51257">
    <property type="entry name" value="PROKAR_LIPOPROTEIN"/>
    <property type="match status" value="1"/>
</dbReference>
<evidence type="ECO:0000256" key="1">
    <source>
        <dbReference type="SAM" id="SignalP"/>
    </source>
</evidence>
<sequence>MQTIKTVVYGAVTACACTLFLSATLAAPTTRDVDDVPTEFVEQDAAQMRVLARNANVVVMPKGFHIEPYAVVPDARHMAVAPDGKTVFVGTTSDRVWVLTQDQNTHKVEQVRQFAPAERFTIPNGVCFTSAGALVIAEQNRILSFPDALKSKELSKPAFNVLVALGDLIPAAEESYSHSARVCDQGSDGRIYISLGQPYNVSPKNKLELYERLGIGGIISINDDGSDRQVYATGIRNSVGMEFHPSSGNLWFTDNQVDRMGDDIPPEELNKGVEPGKSYGFPWYGGGTVRTPEYAGDPLPPALVNPQVELDAHAASLGMTFYQGNMFPQAYRGGVFIAQHGSWDRSVPIGARVVFVPLDEQERPGTPMIVASGWIDSNGEYLGRPVDVVELGDGSLLISDDSAGGIYRLSYEE</sequence>
<comment type="caution">
    <text evidence="3">The sequence shown here is derived from an EMBL/GenBank/DDBJ whole genome shotgun (WGS) entry which is preliminary data.</text>
</comment>
<reference evidence="3 4" key="1">
    <citation type="journal article" date="2016" name="Front. Microbiol.">
        <title>Comparative Genomic Analysis Reveals a Diverse Repertoire of Genes Involved in Prokaryote-Eukaryote Interactions within the Pseudovibrio Genus.</title>
        <authorList>
            <person name="Romano S."/>
            <person name="Fernandez-Guerra A."/>
            <person name="Reen F.J."/>
            <person name="Glockner F.O."/>
            <person name="Crowley S.P."/>
            <person name="O'Sullivan O."/>
            <person name="Cotter P.D."/>
            <person name="Adams C."/>
            <person name="Dobson A.D."/>
            <person name="O'Gara F."/>
        </authorList>
    </citation>
    <scope>NUCLEOTIDE SEQUENCE [LARGE SCALE GENOMIC DNA]</scope>
    <source>
        <strain evidence="3 4">Ad2</strain>
    </source>
</reference>
<dbReference type="SUPFAM" id="SSF50952">
    <property type="entry name" value="Soluble quinoprotein glucose dehydrogenase"/>
    <property type="match status" value="1"/>
</dbReference>
<keyword evidence="4" id="KW-1185">Reference proteome</keyword>
<dbReference type="Proteomes" id="UP000076577">
    <property type="component" value="Unassembled WGS sequence"/>
</dbReference>
<name>A0A165T6F1_9HYPH</name>
<dbReference type="OrthoDB" id="9770043at2"/>
<feature type="domain" description="Glucose/Sorbosone dehydrogenase" evidence="2">
    <location>
        <begin position="173"/>
        <end position="338"/>
    </location>
</feature>
<dbReference type="PANTHER" id="PTHR19328">
    <property type="entry name" value="HEDGEHOG-INTERACTING PROTEIN"/>
    <property type="match status" value="1"/>
</dbReference>
<feature type="signal peptide" evidence="1">
    <location>
        <begin position="1"/>
        <end position="26"/>
    </location>
</feature>
<organism evidence="3 4">
    <name type="scientific">Pseudovibrio axinellae</name>
    <dbReference type="NCBI Taxonomy" id="989403"/>
    <lineage>
        <taxon>Bacteria</taxon>
        <taxon>Pseudomonadati</taxon>
        <taxon>Pseudomonadota</taxon>
        <taxon>Alphaproteobacteria</taxon>
        <taxon>Hyphomicrobiales</taxon>
        <taxon>Stappiaceae</taxon>
        <taxon>Pseudovibrio</taxon>
    </lineage>
</organism>
<dbReference type="EMBL" id="LMCB01000152">
    <property type="protein sequence ID" value="KZL05500.1"/>
    <property type="molecule type" value="Genomic_DNA"/>
</dbReference>
<evidence type="ECO:0000313" key="4">
    <source>
        <dbReference type="Proteomes" id="UP000076577"/>
    </source>
</evidence>
<dbReference type="STRING" id="989403.SAMN05421798_101831"/>
<dbReference type="RefSeq" id="WP_068010710.1">
    <property type="nucleotide sequence ID" value="NZ_FOFM01000001.1"/>
</dbReference>
<proteinExistence type="predicted"/>
<evidence type="ECO:0000313" key="3">
    <source>
        <dbReference type="EMBL" id="KZL05500.1"/>
    </source>
</evidence>
<dbReference type="InterPro" id="IPR012938">
    <property type="entry name" value="Glc/Sorbosone_DH"/>
</dbReference>
<gene>
    <name evidence="3" type="ORF">PsAD2_04426</name>
</gene>
<dbReference type="InterPro" id="IPR011041">
    <property type="entry name" value="Quinoprot_gluc/sorb_DH_b-prop"/>
</dbReference>
<keyword evidence="1" id="KW-0732">Signal</keyword>